<feature type="compositionally biased region" description="Basic and acidic residues" evidence="2">
    <location>
        <begin position="64"/>
        <end position="77"/>
    </location>
</feature>
<feature type="compositionally biased region" description="Low complexity" evidence="2">
    <location>
        <begin position="953"/>
        <end position="967"/>
    </location>
</feature>
<feature type="compositionally biased region" description="Polar residues" evidence="2">
    <location>
        <begin position="1641"/>
        <end position="1658"/>
    </location>
</feature>
<dbReference type="GO" id="GO:0006351">
    <property type="term" value="P:DNA-templated transcription"/>
    <property type="evidence" value="ECO:0007669"/>
    <property type="project" value="InterPro"/>
</dbReference>
<feature type="region of interest" description="Disordered" evidence="2">
    <location>
        <begin position="1597"/>
        <end position="1663"/>
    </location>
</feature>
<evidence type="ECO:0000259" key="3">
    <source>
        <dbReference type="SMART" id="SM00906"/>
    </source>
</evidence>
<dbReference type="PANTHER" id="PTHR47783">
    <property type="entry name" value="ZN(II)2CYS6 TRANSCRIPTION FACTOR (EUROFUNG)-RELATED"/>
    <property type="match status" value="1"/>
</dbReference>
<dbReference type="GO" id="GO:0008270">
    <property type="term" value="F:zinc ion binding"/>
    <property type="evidence" value="ECO:0007669"/>
    <property type="project" value="InterPro"/>
</dbReference>
<feature type="compositionally biased region" description="Basic and acidic residues" evidence="2">
    <location>
        <begin position="911"/>
        <end position="920"/>
    </location>
</feature>
<feature type="region of interest" description="Disordered" evidence="2">
    <location>
        <begin position="882"/>
        <end position="985"/>
    </location>
</feature>
<feature type="compositionally biased region" description="Basic and acidic residues" evidence="2">
    <location>
        <begin position="1358"/>
        <end position="1375"/>
    </location>
</feature>
<keyword evidence="5" id="KW-1185">Reference proteome</keyword>
<feature type="compositionally biased region" description="Basic and acidic residues" evidence="2">
    <location>
        <begin position="315"/>
        <end position="335"/>
    </location>
</feature>
<proteinExistence type="predicted"/>
<evidence type="ECO:0000313" key="4">
    <source>
        <dbReference type="EMBL" id="EEQ33739.1"/>
    </source>
</evidence>
<feature type="compositionally biased region" description="Acidic residues" evidence="2">
    <location>
        <begin position="1221"/>
        <end position="1239"/>
    </location>
</feature>
<dbReference type="eggNOG" id="ENOG502RYZ7">
    <property type="taxonomic scope" value="Eukaryota"/>
</dbReference>
<dbReference type="OMA" id="AFAMRET"/>
<feature type="compositionally biased region" description="Acidic residues" evidence="2">
    <location>
        <begin position="970"/>
        <end position="985"/>
    </location>
</feature>
<feature type="compositionally biased region" description="Low complexity" evidence="2">
    <location>
        <begin position="1561"/>
        <end position="1585"/>
    </location>
</feature>
<evidence type="ECO:0000256" key="2">
    <source>
        <dbReference type="SAM" id="MobiDB-lite"/>
    </source>
</evidence>
<dbReference type="Proteomes" id="UP000002035">
    <property type="component" value="Unassembled WGS sequence"/>
</dbReference>
<evidence type="ECO:0000313" key="5">
    <source>
        <dbReference type="Proteomes" id="UP000002035"/>
    </source>
</evidence>
<protein>
    <submittedName>
        <fullName evidence="4">Pathway-specific nitrogen regulator</fullName>
    </submittedName>
</protein>
<dbReference type="STRING" id="554155.C5FV05"/>
<dbReference type="GO" id="GO:0003677">
    <property type="term" value="F:DNA binding"/>
    <property type="evidence" value="ECO:0007669"/>
    <property type="project" value="InterPro"/>
</dbReference>
<dbReference type="CDD" id="cd12148">
    <property type="entry name" value="fungal_TF_MHR"/>
    <property type="match status" value="1"/>
</dbReference>
<feature type="region of interest" description="Disordered" evidence="2">
    <location>
        <begin position="1068"/>
        <end position="1117"/>
    </location>
</feature>
<dbReference type="GeneID" id="9222369"/>
<sequence length="1690" mass="184650">MSKAEEPVLCEPTNAQSAASSSNTARPAPQPDVKEKGNTETSAGQKQRSEPEVLGRSVSGPGTETREQKLVADAAERAQEARREIHVEDVAPVINSPESTRSALISSHRTHVPYFRYFGPTAIVPGYKQMVWSLPPREWRSSLLTSGILQVVRVRETRKSNPSLSNGCSFPFLQRDRFLRSLKEKQLAAILVDAVCALAARFSLHPLLSAGPSDEATYPHHGQAFAHRAMCAVVDALACPTLAVVQACLLLAYEEFGSNHDSGLWMYLGISIRMAQDLGIQKLDGMKFRYGCVGLTPKAVIAGQMVDPEASASSADRKDEPGTESGSDKESVEIERAKEREKVDLFWSIFFLDRVISSGTGRPVTLRDDDIEIHFPLDSESILHNGWPSPYPPLMRIIHLYGRMTDLLNSIKEVNHVTPDVLRRLAGMESDLTGIYQKLSPKLHFNVVNFQTYVKAGQGTNFILLHFWFHTLIVLLHQPTLLHSFSGKIQQLFSNSRELSISSAKTIADILAFAELIDVKSFTGNPFTSQPIYIAACAFLMESAFYSLPSSRAESPPSKAGPPNQLSKPPVSQAERPTGSERDSNPKHSLLAAAAKENYQRCYKALQSLEKSWADQKSKGIWDPLLYTEEEMESAADVDTSLALAWKKSVAQQARNETIGWSLTGATNSSQPNLSFLYQLQTTSADTPTQTVQFQPSFEHSPTSNLQPMHPFQSRETPSQPRRTAQLSPPAQRNTLSPPYSHLQTDRPSPSNTSISLTHSPGLTGPSASLARSQHSVSPSAPLPRGNNAQYNFHGPSPSGNQAMAVLDNTHIPGYDNVPLNAQNLTIESQDIDVNTLQDQSNFPFAFEGGFMPWLEYLPEDTFTSHEFAVERYLHSSQLAMSIPQTPGDKTGIGAGTDSSPTTDALQPPVELKEKHKSWDEGSNSMDDADAGPEPHGQGANGHAEGNAEYRYSPSSTSQPRSRGSSGDTEYGEGEIEDFPYDDEFEDEDKSFVSDLRGGGKGIRSARTSISSLPGSVVVYPNGKPKGNAQFQRGDFRQSIDTLDRNPTDSPFCGNRMGDEDYYDNGGIDDGNFFSSPVPRNGHMGGHSHRSSRMSDISFRSSPMSPDQRSYHTSPPQAIQPSKEYALVLLHCTLLPPSFPLSLPPGSPLPSKELLREILPDAYWTRWKLLEEKIGTTGILRDRGILISHPQEAYDLLEERLLETLSLTRPRLAYGHFIGGDDTDEDEDEQTTDDDDENNDEKGGCVKKKCQDCGQRVVNNRDGLEKKWEVRVYAANGLMGQGAWAAAWKEMEKVDVEVGLCLPAKLKNELEQRLVQEQALRRERMTEDAMSVENSHPTTKAPVNPPGRPQSQIDGLDEPPREKAAVKVPIRKGERPALTTTPTQYSRDDINLLKALYNYIRIVCQGNQLLIVTILLVLLALLTPSPYSFFGRLSSDINSSRPDPFLSAQPSIIPVPSSHMTIVSQPPINSIDVVQSSSPEIQHVSTVSYALSSSVETAPSLLGPQPLYPGSQEDEKVSTQLESSLHDEPLSQTQSTLPASCYEQQEDLTISAQSESPTFLAPPALSDAPAPIVQSSPLPSPSRSSYAALSASSALPPIECGERPAEDPEYIPSPMSQVHTPASSSAAAPGIGVASEELHESASTPPSISRSPCPTPTSAAMGEETELLLGLVSEEENVQALDAGSKPSTE</sequence>
<dbReference type="Pfam" id="PF04082">
    <property type="entry name" value="Fungal_trans"/>
    <property type="match status" value="1"/>
</dbReference>
<organism evidence="4 5">
    <name type="scientific">Arthroderma otae (strain ATCC MYA-4605 / CBS 113480)</name>
    <name type="common">Microsporum canis</name>
    <dbReference type="NCBI Taxonomy" id="554155"/>
    <lineage>
        <taxon>Eukaryota</taxon>
        <taxon>Fungi</taxon>
        <taxon>Dikarya</taxon>
        <taxon>Ascomycota</taxon>
        <taxon>Pezizomycotina</taxon>
        <taxon>Eurotiomycetes</taxon>
        <taxon>Eurotiomycetidae</taxon>
        <taxon>Onygenales</taxon>
        <taxon>Arthrodermataceae</taxon>
        <taxon>Microsporum</taxon>
    </lineage>
</organism>
<feature type="compositionally biased region" description="Polar residues" evidence="2">
    <location>
        <begin position="714"/>
        <end position="779"/>
    </location>
</feature>
<feature type="compositionally biased region" description="Basic and acidic residues" evidence="2">
    <location>
        <begin position="1034"/>
        <end position="1047"/>
    </location>
</feature>
<feature type="domain" description="Xylanolytic transcriptional activator regulatory" evidence="3">
    <location>
        <begin position="264"/>
        <end position="382"/>
    </location>
</feature>
<dbReference type="OrthoDB" id="2354469at2759"/>
<feature type="region of interest" description="Disordered" evidence="2">
    <location>
        <begin position="1558"/>
        <end position="1585"/>
    </location>
</feature>
<feature type="region of interest" description="Disordered" evidence="2">
    <location>
        <begin position="552"/>
        <end position="586"/>
    </location>
</feature>
<feature type="region of interest" description="Disordered" evidence="2">
    <location>
        <begin position="1218"/>
        <end position="1245"/>
    </location>
</feature>
<feature type="compositionally biased region" description="Polar residues" evidence="2">
    <location>
        <begin position="1103"/>
        <end position="1117"/>
    </location>
</feature>
<dbReference type="SMART" id="SM00906">
    <property type="entry name" value="Fungal_trans"/>
    <property type="match status" value="1"/>
</dbReference>
<feature type="region of interest" description="Disordered" evidence="2">
    <location>
        <begin position="1322"/>
        <end position="1382"/>
    </location>
</feature>
<gene>
    <name evidence="4" type="ORF">MCYG_06558</name>
</gene>
<evidence type="ECO:0000256" key="1">
    <source>
        <dbReference type="ARBA" id="ARBA00023242"/>
    </source>
</evidence>
<feature type="compositionally biased region" description="Low complexity" evidence="2">
    <location>
        <begin position="13"/>
        <end position="25"/>
    </location>
</feature>
<name>C5FV05_ARTOC</name>
<dbReference type="HOGENOM" id="CLU_241209_0_0_1"/>
<dbReference type="EMBL" id="DS995706">
    <property type="protein sequence ID" value="EEQ33739.1"/>
    <property type="molecule type" value="Genomic_DNA"/>
</dbReference>
<dbReference type="RefSeq" id="XP_002844594.1">
    <property type="nucleotide sequence ID" value="XM_002844548.1"/>
</dbReference>
<feature type="region of interest" description="Disordered" evidence="2">
    <location>
        <begin position="1"/>
        <end position="77"/>
    </location>
</feature>
<feature type="compositionally biased region" description="Polar residues" evidence="2">
    <location>
        <begin position="695"/>
        <end position="707"/>
    </location>
</feature>
<keyword evidence="1" id="KW-0539">Nucleus</keyword>
<accession>C5FV05</accession>
<feature type="region of interest" description="Disordered" evidence="2">
    <location>
        <begin position="1021"/>
        <end position="1055"/>
    </location>
</feature>
<feature type="region of interest" description="Disordered" evidence="2">
    <location>
        <begin position="695"/>
        <end position="791"/>
    </location>
</feature>
<reference evidence="5" key="1">
    <citation type="journal article" date="2012" name="MBio">
        <title>Comparative genome analysis of Trichophyton rubrum and related dermatophytes reveals candidate genes involved in infection.</title>
        <authorList>
            <person name="Martinez D.A."/>
            <person name="Oliver B.G."/>
            <person name="Graeser Y."/>
            <person name="Goldberg J.M."/>
            <person name="Li W."/>
            <person name="Martinez-Rossi N.M."/>
            <person name="Monod M."/>
            <person name="Shelest E."/>
            <person name="Barton R.C."/>
            <person name="Birch E."/>
            <person name="Brakhage A.A."/>
            <person name="Chen Z."/>
            <person name="Gurr S.J."/>
            <person name="Heiman D."/>
            <person name="Heitman J."/>
            <person name="Kosti I."/>
            <person name="Rossi A."/>
            <person name="Saif S."/>
            <person name="Samalova M."/>
            <person name="Saunders C.W."/>
            <person name="Shea T."/>
            <person name="Summerbell R.C."/>
            <person name="Xu J."/>
            <person name="Young S."/>
            <person name="Zeng Q."/>
            <person name="Birren B.W."/>
            <person name="Cuomo C.A."/>
            <person name="White T.C."/>
        </authorList>
    </citation>
    <scope>NUCLEOTIDE SEQUENCE [LARGE SCALE GENOMIC DNA]</scope>
    <source>
        <strain evidence="5">ATCC MYA-4605 / CBS 113480</strain>
    </source>
</reference>
<feature type="region of interest" description="Disordered" evidence="2">
    <location>
        <begin position="1502"/>
        <end position="1535"/>
    </location>
</feature>
<dbReference type="PANTHER" id="PTHR47783:SF1">
    <property type="entry name" value="ZN(II)2CYS6 TRANSCRIPTION FACTOR (EUROFUNG)"/>
    <property type="match status" value="1"/>
</dbReference>
<dbReference type="InterPro" id="IPR007219">
    <property type="entry name" value="XnlR_reg_dom"/>
</dbReference>
<dbReference type="VEuPathDB" id="FungiDB:MCYG_06558"/>
<feature type="region of interest" description="Disordered" evidence="2">
    <location>
        <begin position="310"/>
        <end position="335"/>
    </location>
</feature>